<reference evidence="6 7" key="1">
    <citation type="submission" date="2019-04" db="EMBL/GenBank/DDBJ databases">
        <title>Isachenkonia alkalipeptolytica gen. nov. sp. nov. a new anaerobic, alkiliphilic organothrophic bacterium capable to reduce synthesized ferrihydrite isolated from a soda lake.</title>
        <authorList>
            <person name="Toshchakov S.V."/>
            <person name="Zavarzina D.G."/>
            <person name="Zhilina T.N."/>
            <person name="Kostrikina N.A."/>
            <person name="Kublanov I.V."/>
        </authorList>
    </citation>
    <scope>NUCLEOTIDE SEQUENCE [LARGE SCALE GENOMIC DNA]</scope>
    <source>
        <strain evidence="6 7">Z-1701</strain>
    </source>
</reference>
<keyword evidence="2" id="KW-0813">Transport</keyword>
<keyword evidence="7" id="KW-1185">Reference proteome</keyword>
<sequence length="251" mass="28313">MGDAMGAVKAQEVYYGYGKEEVLKGISFEANKGEILGILGDNGAGKSTLLSILATLQEAKKGTLYYYDQRKEDYALQRLREDIGYVPQEIALYLEETPYQNLKIFARLQGLKGKNLRDRVLSTLQDLDLVEEMDKPVKTLSGGMKRRTNLGVALIHRPSLLILDEPTVGIDFNSRKAILKVLRGLSKKGRTIIYSTHALEEVQYVCDRALVIEQGTIQQELSINEGNDGIFEGKSMEEVFKKWFVEEKEEE</sequence>
<dbReference type="GO" id="GO:0005524">
    <property type="term" value="F:ATP binding"/>
    <property type="evidence" value="ECO:0007669"/>
    <property type="project" value="UniProtKB-KW"/>
</dbReference>
<dbReference type="GO" id="GO:0016887">
    <property type="term" value="F:ATP hydrolysis activity"/>
    <property type="evidence" value="ECO:0007669"/>
    <property type="project" value="InterPro"/>
</dbReference>
<organism evidence="6 7">
    <name type="scientific">Isachenkonia alkalipeptolytica</name>
    <dbReference type="NCBI Taxonomy" id="2565777"/>
    <lineage>
        <taxon>Bacteria</taxon>
        <taxon>Bacillati</taxon>
        <taxon>Bacillota</taxon>
        <taxon>Clostridia</taxon>
        <taxon>Eubacteriales</taxon>
        <taxon>Clostridiaceae</taxon>
        <taxon>Isachenkonia</taxon>
    </lineage>
</organism>
<dbReference type="EMBL" id="SUMG01000002">
    <property type="protein sequence ID" value="NBG87451.1"/>
    <property type="molecule type" value="Genomic_DNA"/>
</dbReference>
<name>A0AA43XJA6_9CLOT</name>
<dbReference type="InterPro" id="IPR050763">
    <property type="entry name" value="ABC_transporter_ATP-binding"/>
</dbReference>
<keyword evidence="3" id="KW-0547">Nucleotide-binding</keyword>
<dbReference type="InterPro" id="IPR003593">
    <property type="entry name" value="AAA+_ATPase"/>
</dbReference>
<dbReference type="Pfam" id="PF00005">
    <property type="entry name" value="ABC_tran"/>
    <property type="match status" value="1"/>
</dbReference>
<comment type="caution">
    <text evidence="6">The sequence shown here is derived from an EMBL/GenBank/DDBJ whole genome shotgun (WGS) entry which is preliminary data.</text>
</comment>
<feature type="domain" description="ABC transporter" evidence="5">
    <location>
        <begin position="8"/>
        <end position="239"/>
    </location>
</feature>
<dbReference type="PROSITE" id="PS50893">
    <property type="entry name" value="ABC_TRANSPORTER_2"/>
    <property type="match status" value="1"/>
</dbReference>
<evidence type="ECO:0000256" key="1">
    <source>
        <dbReference type="ARBA" id="ARBA00005417"/>
    </source>
</evidence>
<gene>
    <name evidence="6" type="ORF">ISALK_02940</name>
</gene>
<comment type="similarity">
    <text evidence="1">Belongs to the ABC transporter superfamily.</text>
</comment>
<evidence type="ECO:0000256" key="3">
    <source>
        <dbReference type="ARBA" id="ARBA00022741"/>
    </source>
</evidence>
<evidence type="ECO:0000256" key="4">
    <source>
        <dbReference type="ARBA" id="ARBA00022840"/>
    </source>
</evidence>
<protein>
    <submittedName>
        <fullName evidence="6">ABC transporter ATP-binding protein</fullName>
    </submittedName>
</protein>
<evidence type="ECO:0000313" key="6">
    <source>
        <dbReference type="EMBL" id="NBG87451.1"/>
    </source>
</evidence>
<dbReference type="SMART" id="SM00382">
    <property type="entry name" value="AAA"/>
    <property type="match status" value="1"/>
</dbReference>
<dbReference type="InterPro" id="IPR003439">
    <property type="entry name" value="ABC_transporter-like_ATP-bd"/>
</dbReference>
<dbReference type="PANTHER" id="PTHR42711:SF5">
    <property type="entry name" value="ABC TRANSPORTER ATP-BINDING PROTEIN NATA"/>
    <property type="match status" value="1"/>
</dbReference>
<dbReference type="InterPro" id="IPR027417">
    <property type="entry name" value="P-loop_NTPase"/>
</dbReference>
<evidence type="ECO:0000259" key="5">
    <source>
        <dbReference type="PROSITE" id="PS50893"/>
    </source>
</evidence>
<evidence type="ECO:0000313" key="7">
    <source>
        <dbReference type="Proteomes" id="UP000449710"/>
    </source>
</evidence>
<dbReference type="Gene3D" id="3.40.50.300">
    <property type="entry name" value="P-loop containing nucleotide triphosphate hydrolases"/>
    <property type="match status" value="1"/>
</dbReference>
<dbReference type="PANTHER" id="PTHR42711">
    <property type="entry name" value="ABC TRANSPORTER ATP-BINDING PROTEIN"/>
    <property type="match status" value="1"/>
</dbReference>
<accession>A0AA43XJA6</accession>
<evidence type="ECO:0000256" key="2">
    <source>
        <dbReference type="ARBA" id="ARBA00022448"/>
    </source>
</evidence>
<dbReference type="AlphaFoldDB" id="A0AA43XJA6"/>
<proteinExistence type="inferred from homology"/>
<dbReference type="SUPFAM" id="SSF52540">
    <property type="entry name" value="P-loop containing nucleoside triphosphate hydrolases"/>
    <property type="match status" value="1"/>
</dbReference>
<keyword evidence="4 6" id="KW-0067">ATP-binding</keyword>
<dbReference type="Proteomes" id="UP000449710">
    <property type="component" value="Unassembled WGS sequence"/>
</dbReference>